<keyword evidence="1" id="KW-0812">Transmembrane</keyword>
<accession>A0ABW1FP16</accession>
<organism evidence="2 3">
    <name type="scientific">Streptomyces ramulosus</name>
    <dbReference type="NCBI Taxonomy" id="47762"/>
    <lineage>
        <taxon>Bacteria</taxon>
        <taxon>Bacillati</taxon>
        <taxon>Actinomycetota</taxon>
        <taxon>Actinomycetes</taxon>
        <taxon>Kitasatosporales</taxon>
        <taxon>Streptomycetaceae</taxon>
        <taxon>Streptomyces</taxon>
    </lineage>
</organism>
<feature type="transmembrane region" description="Helical" evidence="1">
    <location>
        <begin position="15"/>
        <end position="33"/>
    </location>
</feature>
<evidence type="ECO:0000313" key="2">
    <source>
        <dbReference type="EMBL" id="MFC5894994.1"/>
    </source>
</evidence>
<keyword evidence="1" id="KW-0472">Membrane</keyword>
<keyword evidence="1" id="KW-1133">Transmembrane helix</keyword>
<dbReference type="Proteomes" id="UP001596241">
    <property type="component" value="Unassembled WGS sequence"/>
</dbReference>
<proteinExistence type="predicted"/>
<evidence type="ECO:0000256" key="1">
    <source>
        <dbReference type="SAM" id="Phobius"/>
    </source>
</evidence>
<reference evidence="3" key="1">
    <citation type="journal article" date="2019" name="Int. J. Syst. Evol. Microbiol.">
        <title>The Global Catalogue of Microorganisms (GCM) 10K type strain sequencing project: providing services to taxonomists for standard genome sequencing and annotation.</title>
        <authorList>
            <consortium name="The Broad Institute Genomics Platform"/>
            <consortium name="The Broad Institute Genome Sequencing Center for Infectious Disease"/>
            <person name="Wu L."/>
            <person name="Ma J."/>
        </authorList>
    </citation>
    <scope>NUCLEOTIDE SEQUENCE [LARGE SCALE GENOMIC DNA]</scope>
    <source>
        <strain evidence="3">CGMCC 1.15809</strain>
    </source>
</reference>
<comment type="caution">
    <text evidence="2">The sequence shown here is derived from an EMBL/GenBank/DDBJ whole genome shotgun (WGS) entry which is preliminary data.</text>
</comment>
<name>A0ABW1FP16_9ACTN</name>
<keyword evidence="3" id="KW-1185">Reference proteome</keyword>
<protein>
    <submittedName>
        <fullName evidence="2">Uncharacterized protein</fullName>
    </submittedName>
</protein>
<evidence type="ECO:0000313" key="3">
    <source>
        <dbReference type="Proteomes" id="UP001596241"/>
    </source>
</evidence>
<dbReference type="RefSeq" id="WP_345077365.1">
    <property type="nucleotide sequence ID" value="NZ_BAAAWG010000002.1"/>
</dbReference>
<dbReference type="EMBL" id="JBHSPW010000009">
    <property type="protein sequence ID" value="MFC5894994.1"/>
    <property type="molecule type" value="Genomic_DNA"/>
</dbReference>
<sequence>MLRFGGDSGRRRDRVIAGAAVIVVATLFGLFWVTDKGTPLGSREGALASAQQQVREVAADAGIAIGGRYNPGASYEACDRRGVPAPAGGPFTLTYTAYGDLPDRLHIAALRRLRTALERKDGVEVTAYEERPQVQEAQLDAADEPHRSHIAVASAKPPHTVRLAVTTECLQPPTGR</sequence>
<gene>
    <name evidence="2" type="ORF">ACFP3M_19530</name>
</gene>